<organism evidence="2 3">
    <name type="scientific">Astrephomene gubernaculifera</name>
    <dbReference type="NCBI Taxonomy" id="47775"/>
    <lineage>
        <taxon>Eukaryota</taxon>
        <taxon>Viridiplantae</taxon>
        <taxon>Chlorophyta</taxon>
        <taxon>core chlorophytes</taxon>
        <taxon>Chlorophyceae</taxon>
        <taxon>CS clade</taxon>
        <taxon>Chlamydomonadales</taxon>
        <taxon>Astrephomenaceae</taxon>
        <taxon>Astrephomene</taxon>
    </lineage>
</organism>
<evidence type="ECO:0000313" key="2">
    <source>
        <dbReference type="EMBL" id="GFR43821.1"/>
    </source>
</evidence>
<comment type="caution">
    <text evidence="2">The sequence shown here is derived from an EMBL/GenBank/DDBJ whole genome shotgun (WGS) entry which is preliminary data.</text>
</comment>
<dbReference type="PANTHER" id="PTHR36334">
    <property type="entry name" value="PROTEIN, PUTATIVE (DUF2358)-RELATED"/>
    <property type="match status" value="1"/>
</dbReference>
<reference evidence="2 3" key="1">
    <citation type="journal article" date="2021" name="Sci. Rep.">
        <title>Genome sequencing of the multicellular alga Astrephomene provides insights into convergent evolution of germ-soma differentiation.</title>
        <authorList>
            <person name="Yamashita S."/>
            <person name="Yamamoto K."/>
            <person name="Matsuzaki R."/>
            <person name="Suzuki S."/>
            <person name="Yamaguchi H."/>
            <person name="Hirooka S."/>
            <person name="Minakuchi Y."/>
            <person name="Miyagishima S."/>
            <person name="Kawachi M."/>
            <person name="Toyoda A."/>
            <person name="Nozaki H."/>
        </authorList>
    </citation>
    <scope>NUCLEOTIDE SEQUENCE [LARGE SCALE GENOMIC DNA]</scope>
    <source>
        <strain evidence="2 3">NIES-4017</strain>
    </source>
</reference>
<feature type="compositionally biased region" description="Gly residues" evidence="1">
    <location>
        <begin position="234"/>
        <end position="247"/>
    </location>
</feature>
<dbReference type="AlphaFoldDB" id="A0AAD3HKD7"/>
<dbReference type="GO" id="GO:0009507">
    <property type="term" value="C:chloroplast"/>
    <property type="evidence" value="ECO:0007669"/>
    <property type="project" value="TreeGrafter"/>
</dbReference>
<name>A0AAD3HKD7_9CHLO</name>
<dbReference type="EMBL" id="BMAR01000006">
    <property type="protein sequence ID" value="GFR43821.1"/>
    <property type="molecule type" value="Genomic_DNA"/>
</dbReference>
<dbReference type="Proteomes" id="UP001054857">
    <property type="component" value="Unassembled WGS sequence"/>
</dbReference>
<feature type="region of interest" description="Disordered" evidence="1">
    <location>
        <begin position="234"/>
        <end position="263"/>
    </location>
</feature>
<protein>
    <submittedName>
        <fullName evidence="2">Uncharacterized protein</fullName>
    </submittedName>
</protein>
<evidence type="ECO:0000313" key="3">
    <source>
        <dbReference type="Proteomes" id="UP001054857"/>
    </source>
</evidence>
<evidence type="ECO:0000256" key="1">
    <source>
        <dbReference type="SAM" id="MobiDB-lite"/>
    </source>
</evidence>
<proteinExistence type="predicted"/>
<gene>
    <name evidence="2" type="ORF">Agub_g4919</name>
</gene>
<keyword evidence="3" id="KW-1185">Reference proteome</keyword>
<dbReference type="PANTHER" id="PTHR36334:SF1">
    <property type="entry name" value="PROTEIN, PUTATIVE (DUF2358)-RELATED"/>
    <property type="match status" value="1"/>
</dbReference>
<sequence length="317" mass="34260">MRQNVVGQRSAAQCTGQACPCAVRSATRAFRRTVYTRNETARRPVPEVRAVDTERIVDSIAVKTIEDLDTNYCDDFVCTSSPAVEQTVRSLARELTRGRYTTTSLYQPTVTYSDGFRSFSGPEGYLRQRWIADNVQQFRVTILRLRMLDKGTSQVTWRLEGRLGPGGGLQLSAQLTTTCTHNLLTGRITSLRESWDLSGSPPPAAALATLSRVAWSAQQSLQDAREGLGRAVGKLGGGGGGAEGAGDSGMPSDPTRVRQGRGGPKIYKRCKRGGCSLQGCLCARSAALPALPRAWYSSSSSSGSSFRALLLPILHRV</sequence>
<accession>A0AAD3HKD7</accession>